<dbReference type="SUPFAM" id="SSF53098">
    <property type="entry name" value="Ribonuclease H-like"/>
    <property type="match status" value="1"/>
</dbReference>
<dbReference type="InterPro" id="IPR012337">
    <property type="entry name" value="RNaseH-like_sf"/>
</dbReference>
<dbReference type="Gene3D" id="3.30.420.10">
    <property type="entry name" value="Ribonuclease H-like superfamily/Ribonuclease H"/>
    <property type="match status" value="1"/>
</dbReference>
<dbReference type="InterPro" id="IPR009004">
    <property type="entry name" value="Transposase_Mu_C"/>
</dbReference>
<dbReference type="Pfam" id="PF09299">
    <property type="entry name" value="Mu-transpos_C"/>
    <property type="match status" value="1"/>
</dbReference>
<evidence type="ECO:0000313" key="3">
    <source>
        <dbReference type="EMBL" id="SPB17811.1"/>
    </source>
</evidence>
<organism evidence="3 4">
    <name type="scientific">Caballeronia novacaledonica</name>
    <dbReference type="NCBI Taxonomy" id="1544861"/>
    <lineage>
        <taxon>Bacteria</taxon>
        <taxon>Pseudomonadati</taxon>
        <taxon>Pseudomonadota</taxon>
        <taxon>Betaproteobacteria</taxon>
        <taxon>Burkholderiales</taxon>
        <taxon>Burkholderiaceae</taxon>
        <taxon>Caballeronia</taxon>
    </lineage>
</organism>
<feature type="compositionally biased region" description="Acidic residues" evidence="1">
    <location>
        <begin position="888"/>
        <end position="917"/>
    </location>
</feature>
<keyword evidence="4" id="KW-1185">Reference proteome</keyword>
<feature type="domain" description="Transposase-like Mu C-terminal" evidence="2">
    <location>
        <begin position="740"/>
        <end position="792"/>
    </location>
</feature>
<dbReference type="Proteomes" id="UP000238169">
    <property type="component" value="Unassembled WGS sequence"/>
</dbReference>
<evidence type="ECO:0000259" key="2">
    <source>
        <dbReference type="Pfam" id="PF09299"/>
    </source>
</evidence>
<dbReference type="SUPFAM" id="SSF50610">
    <property type="entry name" value="mu transposase, C-terminal domain"/>
    <property type="match status" value="1"/>
</dbReference>
<feature type="region of interest" description="Disordered" evidence="1">
    <location>
        <begin position="880"/>
        <end position="917"/>
    </location>
</feature>
<dbReference type="GO" id="GO:0003676">
    <property type="term" value="F:nucleic acid binding"/>
    <property type="evidence" value="ECO:0007669"/>
    <property type="project" value="InterPro"/>
</dbReference>
<proteinExistence type="predicted"/>
<dbReference type="AlphaFoldDB" id="A0A2U3IC89"/>
<dbReference type="EMBL" id="OGTP01000023">
    <property type="protein sequence ID" value="SPB17811.1"/>
    <property type="molecule type" value="Genomic_DNA"/>
</dbReference>
<protein>
    <submittedName>
        <fullName evidence="3">Integrase catalytic region</fullName>
    </submittedName>
</protein>
<dbReference type="OrthoDB" id="5439087at2"/>
<gene>
    <name evidence="3" type="ORF">NOV72_05014</name>
</gene>
<reference evidence="4" key="1">
    <citation type="submission" date="2018-01" db="EMBL/GenBank/DDBJ databases">
        <authorList>
            <person name="Peeters C."/>
        </authorList>
    </citation>
    <scope>NUCLEOTIDE SEQUENCE [LARGE SCALE GENOMIC DNA]</scope>
</reference>
<evidence type="ECO:0000313" key="4">
    <source>
        <dbReference type="Proteomes" id="UP000238169"/>
    </source>
</evidence>
<accession>A0A2U3IC89</accession>
<dbReference type="InterPro" id="IPR036397">
    <property type="entry name" value="RNaseH_sf"/>
</dbReference>
<name>A0A2U3IC89_9BURK</name>
<sequence>MVATRNVGRLKEREFQILMARCNVTPAGQALIRSVREGDPVSAPRADRERGNVTGLYPSTLMHVGVQIASVIPELALFMELDNRAKHPDLLEYWRRPTTIHNVVVLKADGSRATKTVRSPRVLCLQRDRVYFLDVIADEQMLESEAKGHNLYKQLPNGSWISPAVAEALVPFGIGYEVWPCSRFGKRYAANLSYLSSAFRPGAEPPDPVKVKDLVSRVVAEGVVYRRQLVAENVDPDLIKFALAHQLVFFPLADEDLTSVEMCRLYGDEATYLHHRDQRQADGAGPPLSIHTVLPKTGQNISWNGEDWLVANAGTSFTITHKNGTFQELDRVHVQRLCDAQTWKFAVEPETTLVNLSPQRLAEAAEKLEILGMPVGQRFWKSGPRQGKEVSIATFNRMKALVAKAEAAGTSKLLALANGYDNCGGQQRHDSEEMAVWRESLDEDYKQNHRPHYASCYGRYLNRCRAANIVPVSETTARKRLALEDKAVIVEARSGNFMAYEYGHFVPRDKVNRLVKGRIPWEVAHVDHAKIEVVVRSCITGELLNREMWRTVLRDACSFRVIALVVFFGPPSYVALYRLILDCVRRWGQLPQYIVSDRGLDFLARQFEAALADVGVCKLNRPAKKPRAGQVAESGNRKDDNNIISNLPGNKLNIENFRKLCEGFRPEDNEVLSLGTIRVLLERVYFEVEPKHITSRTNGETLEDFEARLLREAGTSHIPKVQYTNQLRLRCMPMVDGRSGNRIVTKQGSIECHNLEYFSPVLLQPNMEGKSVRVHYDPDNVAHVFIWLKHDGGWVECFCNQYEVLSQFTPVELDEYTAYLTEKGAAGKVAKRRNRAMAYAEVLSEAKSSTVLVHMHEAARENAHGLPGFTLINGTPTVDLPGGPEWWEQSEDNDTAEEVAEEASEVQDEDDDIPVYS</sequence>
<dbReference type="RefSeq" id="WP_106857309.1">
    <property type="nucleotide sequence ID" value="NZ_OGTP01000023.1"/>
</dbReference>
<dbReference type="InterPro" id="IPR015378">
    <property type="entry name" value="Transposase-like_Mu_C"/>
</dbReference>
<evidence type="ECO:0000256" key="1">
    <source>
        <dbReference type="SAM" id="MobiDB-lite"/>
    </source>
</evidence>